<dbReference type="InterPro" id="IPR053141">
    <property type="entry name" value="Mycobact_SerProt_Inhib_Rv3364c"/>
</dbReference>
<reference evidence="3" key="2">
    <citation type="submission" date="2019-01" db="EMBL/GenBank/DDBJ databases">
        <title>Genome sequence of Desulfonema ishimotonii strain Tokyo 01.</title>
        <authorList>
            <person name="Fukui M."/>
        </authorList>
    </citation>
    <scope>NUCLEOTIDE SEQUENCE [LARGE SCALE GENOMIC DNA]</scope>
    <source>
        <strain evidence="3">Tokyo 01</strain>
    </source>
</reference>
<gene>
    <name evidence="2" type="ORF">DENIS_2081</name>
</gene>
<name>A0A401FVY0_9BACT</name>
<dbReference type="Pfam" id="PF03259">
    <property type="entry name" value="Robl_LC7"/>
    <property type="match status" value="1"/>
</dbReference>
<protein>
    <recommendedName>
        <fullName evidence="1">Roadblock/LAMTOR2 domain-containing protein</fullName>
    </recommendedName>
</protein>
<proteinExistence type="predicted"/>
<dbReference type="PANTHER" id="PTHR36222">
    <property type="entry name" value="SERINE PROTEASE INHIBITOR RV3364C"/>
    <property type="match status" value="1"/>
</dbReference>
<dbReference type="Gene3D" id="3.30.450.30">
    <property type="entry name" value="Dynein light chain 2a, cytoplasmic"/>
    <property type="match status" value="1"/>
</dbReference>
<sequence>MSRTDDLNKALSDLQASSADVEACAVVSEDGLIIASSLPQGFEENHIAAMSAAMLSMGSRTASELNRGKIEQLFVKGENGYVIVMYAGPNAALLSMTRKEAKLGLIFLDMSRAADEVKEILT</sequence>
<feature type="domain" description="Roadblock/LAMTOR2" evidence="1">
    <location>
        <begin position="8"/>
        <end position="95"/>
    </location>
</feature>
<organism evidence="2 3">
    <name type="scientific">Desulfonema ishimotonii</name>
    <dbReference type="NCBI Taxonomy" id="45657"/>
    <lineage>
        <taxon>Bacteria</taxon>
        <taxon>Pseudomonadati</taxon>
        <taxon>Thermodesulfobacteriota</taxon>
        <taxon>Desulfobacteria</taxon>
        <taxon>Desulfobacterales</taxon>
        <taxon>Desulfococcaceae</taxon>
        <taxon>Desulfonema</taxon>
    </lineage>
</organism>
<dbReference type="EMBL" id="BEXT01000001">
    <property type="protein sequence ID" value="GBC61121.1"/>
    <property type="molecule type" value="Genomic_DNA"/>
</dbReference>
<dbReference type="RefSeq" id="WP_124328452.1">
    <property type="nucleotide sequence ID" value="NZ_BEXT01000001.1"/>
</dbReference>
<dbReference type="Proteomes" id="UP000288096">
    <property type="component" value="Unassembled WGS sequence"/>
</dbReference>
<evidence type="ECO:0000259" key="1">
    <source>
        <dbReference type="SMART" id="SM00960"/>
    </source>
</evidence>
<dbReference type="PANTHER" id="PTHR36222:SF1">
    <property type="entry name" value="SERINE PROTEASE INHIBITOR RV3364C"/>
    <property type="match status" value="1"/>
</dbReference>
<comment type="caution">
    <text evidence="2">The sequence shown here is derived from an EMBL/GenBank/DDBJ whole genome shotgun (WGS) entry which is preliminary data.</text>
</comment>
<dbReference type="SMART" id="SM00960">
    <property type="entry name" value="Robl_LC7"/>
    <property type="match status" value="1"/>
</dbReference>
<dbReference type="AlphaFoldDB" id="A0A401FVY0"/>
<evidence type="ECO:0000313" key="2">
    <source>
        <dbReference type="EMBL" id="GBC61121.1"/>
    </source>
</evidence>
<reference evidence="3" key="1">
    <citation type="submission" date="2017-11" db="EMBL/GenBank/DDBJ databases">
        <authorList>
            <person name="Watanabe M."/>
            <person name="Kojima H."/>
        </authorList>
    </citation>
    <scope>NUCLEOTIDE SEQUENCE [LARGE SCALE GENOMIC DNA]</scope>
    <source>
        <strain evidence="3">Tokyo 01</strain>
    </source>
</reference>
<keyword evidence="3" id="KW-1185">Reference proteome</keyword>
<dbReference type="OrthoDB" id="513103at2"/>
<evidence type="ECO:0000313" key="3">
    <source>
        <dbReference type="Proteomes" id="UP000288096"/>
    </source>
</evidence>
<dbReference type="SUPFAM" id="SSF103196">
    <property type="entry name" value="Roadblock/LC7 domain"/>
    <property type="match status" value="1"/>
</dbReference>
<accession>A0A401FVY0</accession>
<dbReference type="InterPro" id="IPR004942">
    <property type="entry name" value="Roadblock/LAMTOR2_dom"/>
</dbReference>